<organism evidence="9 10">
    <name type="scientific">Laetiporus sulphureus 93-53</name>
    <dbReference type="NCBI Taxonomy" id="1314785"/>
    <lineage>
        <taxon>Eukaryota</taxon>
        <taxon>Fungi</taxon>
        <taxon>Dikarya</taxon>
        <taxon>Basidiomycota</taxon>
        <taxon>Agaricomycotina</taxon>
        <taxon>Agaricomycetes</taxon>
        <taxon>Polyporales</taxon>
        <taxon>Laetiporus</taxon>
    </lineage>
</organism>
<name>A0A165DSA1_9APHY</name>
<keyword evidence="5" id="KW-0238">DNA-binding</keyword>
<feature type="domain" description="AAA+ ATPase" evidence="8">
    <location>
        <begin position="183"/>
        <end position="371"/>
    </location>
</feature>
<dbReference type="PANTHER" id="PTHR12087:SF0">
    <property type="entry name" value="ORIGIN RECOGNITION COMPLEX SUBUNIT 4"/>
    <property type="match status" value="1"/>
</dbReference>
<feature type="compositionally biased region" description="Polar residues" evidence="7">
    <location>
        <begin position="15"/>
        <end position="26"/>
    </location>
</feature>
<evidence type="ECO:0000256" key="5">
    <source>
        <dbReference type="ARBA" id="ARBA00023125"/>
    </source>
</evidence>
<comment type="similarity">
    <text evidence="2">Belongs to the ORC4 family.</text>
</comment>
<reference evidence="9 10" key="1">
    <citation type="journal article" date="2016" name="Mol. Biol. Evol.">
        <title>Comparative Genomics of Early-Diverging Mushroom-Forming Fungi Provides Insights into the Origins of Lignocellulose Decay Capabilities.</title>
        <authorList>
            <person name="Nagy L.G."/>
            <person name="Riley R."/>
            <person name="Tritt A."/>
            <person name="Adam C."/>
            <person name="Daum C."/>
            <person name="Floudas D."/>
            <person name="Sun H."/>
            <person name="Yadav J.S."/>
            <person name="Pangilinan J."/>
            <person name="Larsson K.H."/>
            <person name="Matsuura K."/>
            <person name="Barry K."/>
            <person name="Labutti K."/>
            <person name="Kuo R."/>
            <person name="Ohm R.A."/>
            <person name="Bhattacharya S.S."/>
            <person name="Shirouzu T."/>
            <person name="Yoshinaga Y."/>
            <person name="Martin F.M."/>
            <person name="Grigoriev I.V."/>
            <person name="Hibbett D.S."/>
        </authorList>
    </citation>
    <scope>NUCLEOTIDE SEQUENCE [LARGE SCALE GENOMIC DNA]</scope>
    <source>
        <strain evidence="9 10">93-53</strain>
    </source>
</reference>
<dbReference type="STRING" id="1314785.A0A165DSA1"/>
<dbReference type="SMART" id="SM00382">
    <property type="entry name" value="AAA"/>
    <property type="match status" value="1"/>
</dbReference>
<keyword evidence="4" id="KW-0235">DNA replication</keyword>
<dbReference type="InParanoid" id="A0A165DSA1"/>
<dbReference type="Gene3D" id="3.40.50.300">
    <property type="entry name" value="P-loop containing nucleotide triphosphate hydrolases"/>
    <property type="match status" value="1"/>
</dbReference>
<evidence type="ECO:0000256" key="1">
    <source>
        <dbReference type="ARBA" id="ARBA00004123"/>
    </source>
</evidence>
<dbReference type="InterPro" id="IPR032705">
    <property type="entry name" value="ORC4_C"/>
</dbReference>
<proteinExistence type="inferred from homology"/>
<protein>
    <recommendedName>
        <fullName evidence="3">Origin recognition complex subunit 4</fullName>
    </recommendedName>
</protein>
<comment type="subcellular location">
    <subcellularLocation>
        <location evidence="1">Nucleus</location>
    </subcellularLocation>
</comment>
<dbReference type="InterPro" id="IPR003593">
    <property type="entry name" value="AAA+_ATPase"/>
</dbReference>
<gene>
    <name evidence="9" type="ORF">LAESUDRAFT_655686</name>
</gene>
<dbReference type="GeneID" id="63821601"/>
<evidence type="ECO:0000259" key="8">
    <source>
        <dbReference type="SMART" id="SM00382"/>
    </source>
</evidence>
<dbReference type="GO" id="GO:0005664">
    <property type="term" value="C:nuclear origin of replication recognition complex"/>
    <property type="evidence" value="ECO:0007669"/>
    <property type="project" value="TreeGrafter"/>
</dbReference>
<dbReference type="InterPro" id="IPR041664">
    <property type="entry name" value="AAA_16"/>
</dbReference>
<evidence type="ECO:0000256" key="7">
    <source>
        <dbReference type="SAM" id="MobiDB-lite"/>
    </source>
</evidence>
<evidence type="ECO:0000313" key="9">
    <source>
        <dbReference type="EMBL" id="KZT05526.1"/>
    </source>
</evidence>
<accession>A0A165DSA1</accession>
<feature type="compositionally biased region" description="Polar residues" evidence="7">
    <location>
        <begin position="49"/>
        <end position="66"/>
    </location>
</feature>
<evidence type="ECO:0000313" key="10">
    <source>
        <dbReference type="Proteomes" id="UP000076871"/>
    </source>
</evidence>
<dbReference type="InterPro" id="IPR016527">
    <property type="entry name" value="ORC4"/>
</dbReference>
<feature type="region of interest" description="Disordered" evidence="7">
    <location>
        <begin position="1"/>
        <end position="122"/>
    </location>
</feature>
<feature type="compositionally biased region" description="Pro residues" evidence="7">
    <location>
        <begin position="76"/>
        <end position="88"/>
    </location>
</feature>
<dbReference type="GO" id="GO:0003688">
    <property type="term" value="F:DNA replication origin binding"/>
    <property type="evidence" value="ECO:0007669"/>
    <property type="project" value="TreeGrafter"/>
</dbReference>
<dbReference type="Pfam" id="PF14629">
    <property type="entry name" value="ORC4_C"/>
    <property type="match status" value="1"/>
</dbReference>
<dbReference type="AlphaFoldDB" id="A0A165DSA1"/>
<evidence type="ECO:0000256" key="3">
    <source>
        <dbReference type="ARBA" id="ARBA00019083"/>
    </source>
</evidence>
<dbReference type="OrthoDB" id="343623at2759"/>
<keyword evidence="6" id="KW-0539">Nucleus</keyword>
<dbReference type="Pfam" id="PF13191">
    <property type="entry name" value="AAA_16"/>
    <property type="match status" value="1"/>
</dbReference>
<evidence type="ECO:0000256" key="6">
    <source>
        <dbReference type="ARBA" id="ARBA00023242"/>
    </source>
</evidence>
<dbReference type="GO" id="GO:0006270">
    <property type="term" value="P:DNA replication initiation"/>
    <property type="evidence" value="ECO:0007669"/>
    <property type="project" value="TreeGrafter"/>
</dbReference>
<dbReference type="EMBL" id="KV427629">
    <property type="protein sequence ID" value="KZT05526.1"/>
    <property type="molecule type" value="Genomic_DNA"/>
</dbReference>
<dbReference type="Proteomes" id="UP000076871">
    <property type="component" value="Unassembled WGS sequence"/>
</dbReference>
<dbReference type="PANTHER" id="PTHR12087">
    <property type="entry name" value="ORIGIN RECOGNITION COMPLEX SUBUNIT 4"/>
    <property type="match status" value="1"/>
</dbReference>
<dbReference type="RefSeq" id="XP_040763266.1">
    <property type="nucleotide sequence ID" value="XM_040904571.1"/>
</dbReference>
<dbReference type="SUPFAM" id="SSF52540">
    <property type="entry name" value="P-loop containing nucleoside triphosphate hydrolases"/>
    <property type="match status" value="1"/>
</dbReference>
<keyword evidence="10" id="KW-1185">Reference proteome</keyword>
<evidence type="ECO:0000256" key="2">
    <source>
        <dbReference type="ARBA" id="ARBA00005334"/>
    </source>
</evidence>
<evidence type="ECO:0000256" key="4">
    <source>
        <dbReference type="ARBA" id="ARBA00022705"/>
    </source>
</evidence>
<dbReference type="InterPro" id="IPR027417">
    <property type="entry name" value="P-loop_NTPase"/>
</dbReference>
<sequence>MACVEISSPGRRAFNESSSVHSSRPQSGLRHLLQAPVRAPSPSPVKRPTGQSTPSTQGPELPQRSSSSRRKALPQPIFPSLPRSPPSSPTKRFLSLATLTPSPWKPRGEANVQVSPSRKGRGIPPRLYPYLEVQKRAILKALRNPPEIEEEAGTELEDDGPSTNSIAYEQLSDLLKGTVVRGEGNSCLLIGPRGSGKTRIVEKAITALPDNPIVIRLSGHAQQNDRVAIREIARQLTQQTGSSFLQTEEDKLTDDAFNDPEDPFIDRPEVATDTTLSIALPPPAHLLALISMIPTLTRATIVVIDGFDQFATHARQSLLYCLLDTAQSCRAAKGNKGLAIIGVTTRVDTINLLEKRVKSRFSGRMLRTACPCRVEDWLRVSRSMLTAPIETEADDEWNGLWATTVDRFLKRDAVVDVLRDTFELTRDVRTLCRILTPVVVELSPEAPTLSASTLDSAAGIQRCPSRFPFLPALSYPALSLLVAAMHAQTSGHDAFTFEMLHESFRDQVRTSLSAPVQVDGGSVGMLQCSRNAFEHLVSLRAFVAATPSTSTSREFVLYRCAIDRFDVKTAVDQSHQTLKKWLNKAQ</sequence>